<dbReference type="GO" id="GO:0046475">
    <property type="term" value="P:glycerophospholipid catabolic process"/>
    <property type="evidence" value="ECO:0007669"/>
    <property type="project" value="TreeGrafter"/>
</dbReference>
<feature type="region of interest" description="Disordered" evidence="7">
    <location>
        <begin position="27"/>
        <end position="76"/>
    </location>
</feature>
<keyword evidence="2 5" id="KW-0378">Hydrolase</keyword>
<organism evidence="9 10">
    <name type="scientific">Paraglomus brasilianum</name>
    <dbReference type="NCBI Taxonomy" id="144538"/>
    <lineage>
        <taxon>Eukaryota</taxon>
        <taxon>Fungi</taxon>
        <taxon>Fungi incertae sedis</taxon>
        <taxon>Mucoromycota</taxon>
        <taxon>Glomeromycotina</taxon>
        <taxon>Glomeromycetes</taxon>
        <taxon>Paraglomerales</taxon>
        <taxon>Paraglomeraceae</taxon>
        <taxon>Paraglomus</taxon>
    </lineage>
</organism>
<evidence type="ECO:0000313" key="9">
    <source>
        <dbReference type="EMBL" id="CAG8528968.1"/>
    </source>
</evidence>
<name>A0A9N9AHS6_9GLOM</name>
<dbReference type="GO" id="GO:0005829">
    <property type="term" value="C:cytosol"/>
    <property type="evidence" value="ECO:0007669"/>
    <property type="project" value="TreeGrafter"/>
</dbReference>
<evidence type="ECO:0000259" key="8">
    <source>
        <dbReference type="PROSITE" id="PS51210"/>
    </source>
</evidence>
<sequence>MCVCFVKDVSLSRFTLSAILGLLKTNEEDGRKSEEGGSQEDNKDINSANDQSRSQSSESSRSTLTPPTGTSTQVEETTTTINLPYCSYLLNVAQTVVTDSNTHSRVTRTYTFVLSDGNIKTFSVTTPPLPTLETTQVTQKFEEWKQKLSISDSTSSDKPVVVSEKEEKTSFFTSSLPKIPVDIGFENLNEKLDELWKKVKKLPVPSIDGVQEAVTRVYKEIKFEEGSIADEIRKKAKNRNLHPELEWDARVRLGDSLSSNEIEFIKRRKAHIKKTFAQFIRVDENEIHEDDLPIVGIASSGGGYRAMVSTAGYMTTAKESGVLDCTMFFAGKSSSIIHDKSPPRCAREIILAGLIIKYIDGSPMNLVDVFGTFLSSRLLIPEDVEGVNERWYKLSGQKEMIDDGSAPLPIYTVVRHEIKEETEEGNKDRPEGGGEKEKAKMSYEEEKEETNTEVNKKGDSDDENKEDEFQWFEFTPYEIGCEDIGAWIPTWAFGRRFEGGVNVERKPEHNMGLLLGVFGSAFCATLAHYYNEIRACLPAGFLTETLDKMVKEYEKNISTIHPISPACFPNFVYKMTELPPAVSSLAEKENICLMDSGVDNNIPFYPLLRKGRDVDIIIAIDSSNDLQTHPYFERAAGYAKKHGITGWPVGCGWPKSPEQRNTTEAAVESSSDKNDATQESLSLSYDIDSALKSDGCPPQISCSLSQSGLGHCTVFVGEESSSPPPSNRPITVIYFPLTPNPKVGDGFDPSVEEFCSTWNFAYDAKQVELLVELGKQNFREGEEEIRKVFRQVWERKREARLKRS</sequence>
<feature type="compositionally biased region" description="Basic and acidic residues" evidence="7">
    <location>
        <begin position="419"/>
        <end position="444"/>
    </location>
</feature>
<dbReference type="PANTHER" id="PTHR10728">
    <property type="entry name" value="CYTOSOLIC PHOSPHOLIPASE A2"/>
    <property type="match status" value="1"/>
</dbReference>
<evidence type="ECO:0000256" key="1">
    <source>
        <dbReference type="ARBA" id="ARBA00008780"/>
    </source>
</evidence>
<evidence type="ECO:0000256" key="4">
    <source>
        <dbReference type="ARBA" id="ARBA00023098"/>
    </source>
</evidence>
<keyword evidence="10" id="KW-1185">Reference proteome</keyword>
<proteinExistence type="inferred from homology"/>
<feature type="region of interest" description="Disordered" evidence="7">
    <location>
        <begin position="419"/>
        <end position="465"/>
    </location>
</feature>
<comment type="caution">
    <text evidence="9">The sequence shown here is derived from an EMBL/GenBank/DDBJ whole genome shotgun (WGS) entry which is preliminary data.</text>
</comment>
<comment type="similarity">
    <text evidence="1 6">Belongs to the lysophospholipase family.</text>
</comment>
<feature type="region of interest" description="Disordered" evidence="7">
    <location>
        <begin position="652"/>
        <end position="679"/>
    </location>
</feature>
<gene>
    <name evidence="9" type="ORF">PBRASI_LOCUS4011</name>
</gene>
<evidence type="ECO:0000256" key="2">
    <source>
        <dbReference type="ARBA" id="ARBA00022801"/>
    </source>
</evidence>
<accession>A0A9N9AHS6</accession>
<dbReference type="InterPro" id="IPR002642">
    <property type="entry name" value="LysoPLipase_cat_dom"/>
</dbReference>
<evidence type="ECO:0000313" key="10">
    <source>
        <dbReference type="Proteomes" id="UP000789739"/>
    </source>
</evidence>
<dbReference type="Gene3D" id="3.40.1090.10">
    <property type="entry name" value="Cytosolic phospholipase A2 catalytic domain"/>
    <property type="match status" value="2"/>
</dbReference>
<dbReference type="SMART" id="SM00022">
    <property type="entry name" value="PLAc"/>
    <property type="match status" value="1"/>
</dbReference>
<dbReference type="AlphaFoldDB" id="A0A9N9AHS6"/>
<dbReference type="EMBL" id="CAJVPI010000391">
    <property type="protein sequence ID" value="CAG8528968.1"/>
    <property type="molecule type" value="Genomic_DNA"/>
</dbReference>
<dbReference type="GO" id="GO:0004622">
    <property type="term" value="F:phosphatidylcholine lysophospholipase activity"/>
    <property type="evidence" value="ECO:0007669"/>
    <property type="project" value="UniProtKB-EC"/>
</dbReference>
<dbReference type="Pfam" id="PF01735">
    <property type="entry name" value="PLA2_B"/>
    <property type="match status" value="2"/>
</dbReference>
<dbReference type="GO" id="GO:0004623">
    <property type="term" value="F:phospholipase A2 activity"/>
    <property type="evidence" value="ECO:0007669"/>
    <property type="project" value="TreeGrafter"/>
</dbReference>
<feature type="compositionally biased region" description="Basic and acidic residues" evidence="7">
    <location>
        <begin position="27"/>
        <end position="44"/>
    </location>
</feature>
<dbReference type="PANTHER" id="PTHR10728:SF40">
    <property type="entry name" value="PATATIN FAMILY PROTEIN"/>
    <property type="match status" value="1"/>
</dbReference>
<dbReference type="SUPFAM" id="SSF52151">
    <property type="entry name" value="FabD/lysophospholipase-like"/>
    <property type="match status" value="1"/>
</dbReference>
<evidence type="ECO:0000256" key="6">
    <source>
        <dbReference type="RuleBase" id="RU362103"/>
    </source>
</evidence>
<protein>
    <recommendedName>
        <fullName evidence="6">Lysophospholipase</fullName>
        <ecNumber evidence="6">3.1.1.5</ecNumber>
    </recommendedName>
</protein>
<dbReference type="OrthoDB" id="6121437at2759"/>
<feature type="domain" description="PLA2c" evidence="8">
    <location>
        <begin position="243"/>
        <end position="804"/>
    </location>
</feature>
<keyword evidence="4 5" id="KW-0443">Lipid metabolism</keyword>
<dbReference type="EC" id="3.1.1.5" evidence="6"/>
<evidence type="ECO:0000256" key="3">
    <source>
        <dbReference type="ARBA" id="ARBA00022963"/>
    </source>
</evidence>
<evidence type="ECO:0000256" key="7">
    <source>
        <dbReference type="SAM" id="MobiDB-lite"/>
    </source>
</evidence>
<comment type="catalytic activity">
    <reaction evidence="6">
        <text>a 1-acyl-sn-glycero-3-phosphocholine + H2O = sn-glycerol 3-phosphocholine + a fatty acid + H(+)</text>
        <dbReference type="Rhea" id="RHEA:15177"/>
        <dbReference type="ChEBI" id="CHEBI:15377"/>
        <dbReference type="ChEBI" id="CHEBI:15378"/>
        <dbReference type="ChEBI" id="CHEBI:16870"/>
        <dbReference type="ChEBI" id="CHEBI:28868"/>
        <dbReference type="ChEBI" id="CHEBI:58168"/>
        <dbReference type="EC" id="3.1.1.5"/>
    </reaction>
</comment>
<dbReference type="Proteomes" id="UP000789739">
    <property type="component" value="Unassembled WGS sequence"/>
</dbReference>
<reference evidence="9" key="1">
    <citation type="submission" date="2021-06" db="EMBL/GenBank/DDBJ databases">
        <authorList>
            <person name="Kallberg Y."/>
            <person name="Tangrot J."/>
            <person name="Rosling A."/>
        </authorList>
    </citation>
    <scope>NUCLEOTIDE SEQUENCE</scope>
    <source>
        <strain evidence="9">BR232B</strain>
    </source>
</reference>
<evidence type="ECO:0000256" key="5">
    <source>
        <dbReference type="PROSITE-ProRule" id="PRU00555"/>
    </source>
</evidence>
<dbReference type="InterPro" id="IPR016035">
    <property type="entry name" value="Acyl_Trfase/lysoPLipase"/>
</dbReference>
<keyword evidence="3 5" id="KW-0442">Lipid degradation</keyword>
<dbReference type="PROSITE" id="PS51210">
    <property type="entry name" value="PLA2C"/>
    <property type="match status" value="1"/>
</dbReference>
<feature type="compositionally biased region" description="Low complexity" evidence="7">
    <location>
        <begin position="51"/>
        <end position="76"/>
    </location>
</feature>